<protein>
    <recommendedName>
        <fullName evidence="3">DUF3558 domain-containing protein</fullName>
    </recommendedName>
</protein>
<accession>A0ABT0XXP9</accession>
<comment type="caution">
    <text evidence="1">The sequence shown here is derived from an EMBL/GenBank/DDBJ whole genome shotgun (WGS) entry which is preliminary data.</text>
</comment>
<evidence type="ECO:0008006" key="3">
    <source>
        <dbReference type="Google" id="ProtNLM"/>
    </source>
</evidence>
<dbReference type="EMBL" id="JAMQOL010000016">
    <property type="protein sequence ID" value="MCM4078562.1"/>
    <property type="molecule type" value="Genomic_DNA"/>
</dbReference>
<organism evidence="1 2">
    <name type="scientific">Paractinoplanes hotanensis</name>
    <dbReference type="NCBI Taxonomy" id="2906497"/>
    <lineage>
        <taxon>Bacteria</taxon>
        <taxon>Bacillati</taxon>
        <taxon>Actinomycetota</taxon>
        <taxon>Actinomycetes</taxon>
        <taxon>Micromonosporales</taxon>
        <taxon>Micromonosporaceae</taxon>
        <taxon>Paractinoplanes</taxon>
    </lineage>
</organism>
<dbReference type="RefSeq" id="WP_251798404.1">
    <property type="nucleotide sequence ID" value="NZ_JAMQOL010000016.1"/>
</dbReference>
<dbReference type="Proteomes" id="UP001523216">
    <property type="component" value="Unassembled WGS sequence"/>
</dbReference>
<sequence>MFVAIVAGAACSSGSGRAPYLTQSASSCPAVEVLGGRPSADPLPTDFRPVSAVRCTFRLTIHQSAASPSSGFAWGAAQRSTGPFDDLVRALHLPPQEQDGEPVCTADFVMPVLLALTDASGNTLVPALPGTVCRTPLPEVRAALDTLTWMEIAHGE</sequence>
<gene>
    <name evidence="1" type="ORF">LXN57_13385</name>
</gene>
<reference evidence="1 2" key="1">
    <citation type="submission" date="2022-06" db="EMBL/GenBank/DDBJ databases">
        <title>Actinoplanes abujensis sp. nov., isolated from Nigerian arid soil.</title>
        <authorList>
            <person name="Ding P."/>
        </authorList>
    </citation>
    <scope>NUCLEOTIDE SEQUENCE [LARGE SCALE GENOMIC DNA]</scope>
    <source>
        <strain evidence="2">TRM88002</strain>
    </source>
</reference>
<name>A0ABT0XXP9_9ACTN</name>
<proteinExistence type="predicted"/>
<evidence type="ECO:0000313" key="2">
    <source>
        <dbReference type="Proteomes" id="UP001523216"/>
    </source>
</evidence>
<evidence type="ECO:0000313" key="1">
    <source>
        <dbReference type="EMBL" id="MCM4078562.1"/>
    </source>
</evidence>
<keyword evidence="2" id="KW-1185">Reference proteome</keyword>